<dbReference type="AlphaFoldDB" id="A0A381YGH1"/>
<gene>
    <name evidence="2" type="ORF">METZ01_LOCUS128864</name>
</gene>
<organism evidence="2">
    <name type="scientific">marine metagenome</name>
    <dbReference type="NCBI Taxonomy" id="408172"/>
    <lineage>
        <taxon>unclassified sequences</taxon>
        <taxon>metagenomes</taxon>
        <taxon>ecological metagenomes</taxon>
    </lineage>
</organism>
<protein>
    <submittedName>
        <fullName evidence="2">Uncharacterized protein</fullName>
    </submittedName>
</protein>
<dbReference type="EMBL" id="UINC01018158">
    <property type="protein sequence ID" value="SVA76010.1"/>
    <property type="molecule type" value="Genomic_DNA"/>
</dbReference>
<evidence type="ECO:0000256" key="1">
    <source>
        <dbReference type="SAM" id="MobiDB-lite"/>
    </source>
</evidence>
<accession>A0A381YGH1</accession>
<proteinExistence type="predicted"/>
<evidence type="ECO:0000313" key="2">
    <source>
        <dbReference type="EMBL" id="SVA76010.1"/>
    </source>
</evidence>
<name>A0A381YGH1_9ZZZZ</name>
<feature type="non-terminal residue" evidence="2">
    <location>
        <position position="43"/>
    </location>
</feature>
<feature type="non-terminal residue" evidence="2">
    <location>
        <position position="1"/>
    </location>
</feature>
<sequence length="43" mass="4773">LPEPPRSRRTGTLSQDGQGQERREGVQEPMLRNLEGSLQAQAV</sequence>
<feature type="region of interest" description="Disordered" evidence="1">
    <location>
        <begin position="1"/>
        <end position="43"/>
    </location>
</feature>
<reference evidence="2" key="1">
    <citation type="submission" date="2018-05" db="EMBL/GenBank/DDBJ databases">
        <authorList>
            <person name="Lanie J.A."/>
            <person name="Ng W.-L."/>
            <person name="Kazmierczak K.M."/>
            <person name="Andrzejewski T.M."/>
            <person name="Davidsen T.M."/>
            <person name="Wayne K.J."/>
            <person name="Tettelin H."/>
            <person name="Glass J.I."/>
            <person name="Rusch D."/>
            <person name="Podicherti R."/>
            <person name="Tsui H.-C.T."/>
            <person name="Winkler M.E."/>
        </authorList>
    </citation>
    <scope>NUCLEOTIDE SEQUENCE</scope>
</reference>